<dbReference type="Proteomes" id="UP001172155">
    <property type="component" value="Unassembled WGS sequence"/>
</dbReference>
<proteinExistence type="predicted"/>
<keyword evidence="3" id="KW-1185">Reference proteome</keyword>
<dbReference type="AlphaFoldDB" id="A0AA40F465"/>
<sequence>MAATAFAKQAAGPNSSTVVSQSSTRTSPAPSSSRARAAAGTADQNTDRPSLTPSSSSASAITDTTTVSYSTSVTTRSASSRPESPNTIPSDEELSQPEPFLPAGTKKYMLLCVKTSGPRGIPQRKLANVDVTDIECGAEMFQRLRNAYYVLRPRRNPFFVPKTMHYVKFQLLFLQKSGECIGAYEVDSIPSRNEVIKQEYAFSPCPPRIGKLPLPPDIFMHGFLDPCDHLGPMAVELLPKKLWSQLRWDARANDRVEPSD</sequence>
<feature type="compositionally biased region" description="Low complexity" evidence="1">
    <location>
        <begin position="15"/>
        <end position="81"/>
    </location>
</feature>
<evidence type="ECO:0000256" key="1">
    <source>
        <dbReference type="SAM" id="MobiDB-lite"/>
    </source>
</evidence>
<gene>
    <name evidence="2" type="ORF">B0T18DRAFT_485608</name>
</gene>
<comment type="caution">
    <text evidence="2">The sequence shown here is derived from an EMBL/GenBank/DDBJ whole genome shotgun (WGS) entry which is preliminary data.</text>
</comment>
<name>A0AA40F465_9PEZI</name>
<reference evidence="2" key="1">
    <citation type="submission" date="2023-06" db="EMBL/GenBank/DDBJ databases">
        <title>Genome-scale phylogeny and comparative genomics of the fungal order Sordariales.</title>
        <authorList>
            <consortium name="Lawrence Berkeley National Laboratory"/>
            <person name="Hensen N."/>
            <person name="Bonometti L."/>
            <person name="Westerberg I."/>
            <person name="Brannstrom I.O."/>
            <person name="Guillou S."/>
            <person name="Cros-Aarteil S."/>
            <person name="Calhoun S."/>
            <person name="Haridas S."/>
            <person name="Kuo A."/>
            <person name="Mondo S."/>
            <person name="Pangilinan J."/>
            <person name="Riley R."/>
            <person name="LaButti K."/>
            <person name="Andreopoulos B."/>
            <person name="Lipzen A."/>
            <person name="Chen C."/>
            <person name="Yanf M."/>
            <person name="Daum C."/>
            <person name="Ng V."/>
            <person name="Clum A."/>
            <person name="Steindorff A."/>
            <person name="Ohm R."/>
            <person name="Martin F."/>
            <person name="Silar P."/>
            <person name="Natvig D."/>
            <person name="Lalanne C."/>
            <person name="Gautier V."/>
            <person name="Ament-velasquez S.L."/>
            <person name="Kruys A."/>
            <person name="Hutchinson M.I."/>
            <person name="Powell A.J."/>
            <person name="Barry K."/>
            <person name="Miller A.N."/>
            <person name="Grigoriev I.V."/>
            <person name="Debuchy R."/>
            <person name="Gladieux P."/>
            <person name="Thoren M.H."/>
            <person name="Johannesson H."/>
        </authorList>
    </citation>
    <scope>NUCLEOTIDE SEQUENCE</scope>
    <source>
        <strain evidence="2">SMH3187-1</strain>
    </source>
</reference>
<accession>A0AA40F465</accession>
<dbReference type="EMBL" id="JAUKUD010000002">
    <property type="protein sequence ID" value="KAK0750882.1"/>
    <property type="molecule type" value="Genomic_DNA"/>
</dbReference>
<evidence type="ECO:0000313" key="2">
    <source>
        <dbReference type="EMBL" id="KAK0750882.1"/>
    </source>
</evidence>
<organism evidence="2 3">
    <name type="scientific">Schizothecium vesticola</name>
    <dbReference type="NCBI Taxonomy" id="314040"/>
    <lineage>
        <taxon>Eukaryota</taxon>
        <taxon>Fungi</taxon>
        <taxon>Dikarya</taxon>
        <taxon>Ascomycota</taxon>
        <taxon>Pezizomycotina</taxon>
        <taxon>Sordariomycetes</taxon>
        <taxon>Sordariomycetidae</taxon>
        <taxon>Sordariales</taxon>
        <taxon>Schizotheciaceae</taxon>
        <taxon>Schizothecium</taxon>
    </lineage>
</organism>
<protein>
    <submittedName>
        <fullName evidence="2">Uncharacterized protein</fullName>
    </submittedName>
</protein>
<evidence type="ECO:0000313" key="3">
    <source>
        <dbReference type="Proteomes" id="UP001172155"/>
    </source>
</evidence>
<feature type="region of interest" description="Disordered" evidence="1">
    <location>
        <begin position="1"/>
        <end position="99"/>
    </location>
</feature>